<gene>
    <name evidence="1" type="ORF">ABT39_MTgene419</name>
</gene>
<reference evidence="1" key="1">
    <citation type="journal article" date="2015" name="Genome Biol. Evol.">
        <title>Organellar Genomes of White Spruce (Picea glauca): Assembly and Annotation.</title>
        <authorList>
            <person name="Jackman S.D."/>
            <person name="Warren R.L."/>
            <person name="Gibb E.A."/>
            <person name="Vandervalk B.P."/>
            <person name="Mohamadi H."/>
            <person name="Chu J."/>
            <person name="Raymond A."/>
            <person name="Pleasance S."/>
            <person name="Coope R."/>
            <person name="Wildung M.R."/>
            <person name="Ritland C.E."/>
            <person name="Bousquet J."/>
            <person name="Jones S.J."/>
            <person name="Bohlmann J."/>
            <person name="Birol I."/>
        </authorList>
    </citation>
    <scope>NUCLEOTIDE SEQUENCE [LARGE SCALE GENOMIC DNA]</scope>
    <source>
        <tissue evidence="1">Flushing bud</tissue>
    </source>
</reference>
<keyword evidence="1" id="KW-0496">Mitochondrion</keyword>
<accession>A0A101M3Z8</accession>
<dbReference type="EMBL" id="LKAM01000001">
    <property type="protein sequence ID" value="KUM50575.1"/>
    <property type="molecule type" value="Genomic_DNA"/>
</dbReference>
<comment type="caution">
    <text evidence="1">The sequence shown here is derived from an EMBL/GenBank/DDBJ whole genome shotgun (WGS) entry which is preliminary data.</text>
</comment>
<protein>
    <submittedName>
        <fullName evidence="1">Uncharacterized protein</fullName>
    </submittedName>
</protein>
<dbReference type="AlphaFoldDB" id="A0A101M3Z8"/>
<proteinExistence type="predicted"/>
<geneLocation type="mitochondrion" evidence="1"/>
<organism evidence="1">
    <name type="scientific">Picea glauca</name>
    <name type="common">White spruce</name>
    <name type="synonym">Pinus glauca</name>
    <dbReference type="NCBI Taxonomy" id="3330"/>
    <lineage>
        <taxon>Eukaryota</taxon>
        <taxon>Viridiplantae</taxon>
        <taxon>Streptophyta</taxon>
        <taxon>Embryophyta</taxon>
        <taxon>Tracheophyta</taxon>
        <taxon>Spermatophyta</taxon>
        <taxon>Pinopsida</taxon>
        <taxon>Pinidae</taxon>
        <taxon>Conifers I</taxon>
        <taxon>Pinales</taxon>
        <taxon>Pinaceae</taxon>
        <taxon>Picea</taxon>
    </lineage>
</organism>
<name>A0A101M3Z8_PICGL</name>
<evidence type="ECO:0000313" key="1">
    <source>
        <dbReference type="EMBL" id="KUM50575.1"/>
    </source>
</evidence>
<sequence>MLFPMFSSRTLRSVSLFLFHFDTGEQVWVGGPSETARYGYGCDGKNRYHKIDTMENIYVSETSILIIIAFSSYKGSEAFDSSDAI</sequence>